<organism evidence="1 2">
    <name type="scientific">Streptomyces viridosporus (strain ATCC 14672 / DSM 40746 / JCM 4963 / KCTC 9882 / NRRL B-12104 / FH 1290)</name>
    <name type="common">Streptomyces ghanaensis</name>
    <dbReference type="NCBI Taxonomy" id="566461"/>
    <lineage>
        <taxon>Bacteria</taxon>
        <taxon>Bacillati</taxon>
        <taxon>Actinomycetota</taxon>
        <taxon>Actinomycetes</taxon>
        <taxon>Kitasatosporales</taxon>
        <taxon>Streptomycetaceae</taxon>
        <taxon>Streptomyces</taxon>
    </lineage>
</organism>
<dbReference type="Proteomes" id="UP000003824">
    <property type="component" value="Unassembled WGS sequence"/>
</dbReference>
<dbReference type="EMBL" id="DS999641">
    <property type="protein sequence ID" value="EFE71950.2"/>
    <property type="molecule type" value="Genomic_DNA"/>
</dbReference>
<sequence>MADGGAGRAGLVAGGSRLRAWGAILGGLVSALTVLTACGPYQYYGGTGLHDATPAEVAGSWENVEGTHVAFREDGTALLERLDGQDFDFEDGWRLSGTGTWQLTDDDGGQKVRLVLTARTQVESRFPLTAHDPLAPEPPTTYSWYFHVDRAQHDELKLFFFYGDPDVGNAYVMTRKAAS</sequence>
<protein>
    <submittedName>
        <fullName evidence="1">Uncharacterized protein</fullName>
    </submittedName>
</protein>
<proteinExistence type="predicted"/>
<evidence type="ECO:0000313" key="2">
    <source>
        <dbReference type="Proteomes" id="UP000003824"/>
    </source>
</evidence>
<dbReference type="AlphaFoldDB" id="D6A8G7"/>
<reference evidence="2" key="1">
    <citation type="submission" date="2008-12" db="EMBL/GenBank/DDBJ databases">
        <title>Annotation of Streptomyces ghanaensis ATCC 14672.</title>
        <authorList>
            <consortium name="The Broad Institute Genome Sequencing Platform"/>
            <consortium name="Broad Institute Microbial Sequencing Center"/>
            <person name="Fischbach M."/>
            <person name="Ward D."/>
            <person name="Young S."/>
            <person name="Kodira C.D."/>
            <person name="Zeng Q."/>
            <person name="Koehrsen M."/>
            <person name="Godfrey P."/>
            <person name="Alvarado L."/>
            <person name="Berlin A.M."/>
            <person name="Borenstein D."/>
            <person name="Chen Z."/>
            <person name="Engels R."/>
            <person name="Freedman E."/>
            <person name="Gellesch M."/>
            <person name="Goldberg J."/>
            <person name="Griggs A."/>
            <person name="Gujja S."/>
            <person name="Heiman D.I."/>
            <person name="Hepburn T.A."/>
            <person name="Howarth C."/>
            <person name="Jen D."/>
            <person name="Larson L."/>
            <person name="Lewis B."/>
            <person name="Mehta T."/>
            <person name="Park D."/>
            <person name="Pearson M."/>
            <person name="Roberts A."/>
            <person name="Saif S."/>
            <person name="Shea T.D."/>
            <person name="Shenoy N."/>
            <person name="Sisk P."/>
            <person name="Stolte C."/>
            <person name="Sykes S.N."/>
            <person name="Walk T."/>
            <person name="White J."/>
            <person name="Yandava C."/>
            <person name="Straight P."/>
            <person name="Clardy J."/>
            <person name="Hung D."/>
            <person name="Kolter R."/>
            <person name="Mekalanos J."/>
            <person name="Walker S."/>
            <person name="Walsh C.T."/>
            <person name="Wieland B.L.C."/>
            <person name="Ilzarbe M."/>
            <person name="Galagan J."/>
            <person name="Nusbaum C."/>
            <person name="Birren B."/>
        </authorList>
    </citation>
    <scope>NUCLEOTIDE SEQUENCE [LARGE SCALE GENOMIC DNA]</scope>
    <source>
        <strain evidence="2">ATCC 14672 / DSM 40746 / JCM 4963 / KCTC 9882 / NRRL B-12104 / FH 1290</strain>
    </source>
</reference>
<dbReference type="eggNOG" id="ENOG5031K86">
    <property type="taxonomic scope" value="Bacteria"/>
</dbReference>
<gene>
    <name evidence="1" type="ORF">SSFG_07186</name>
</gene>
<accession>D6A8G7</accession>
<name>D6A8G7_STRV1</name>
<evidence type="ECO:0000313" key="1">
    <source>
        <dbReference type="EMBL" id="EFE71950.2"/>
    </source>
</evidence>